<accession>A0A1H8YZX7</accession>
<evidence type="ECO:0000313" key="2">
    <source>
        <dbReference type="Proteomes" id="UP000199055"/>
    </source>
</evidence>
<dbReference type="AlphaFoldDB" id="A0A1H8YZX7"/>
<reference evidence="1 2" key="1">
    <citation type="submission" date="2016-10" db="EMBL/GenBank/DDBJ databases">
        <authorList>
            <person name="de Groot N.N."/>
        </authorList>
    </citation>
    <scope>NUCLEOTIDE SEQUENCE [LARGE SCALE GENOMIC DNA]</scope>
    <source>
        <strain evidence="1 2">CGMCC 4.3519</strain>
    </source>
</reference>
<name>A0A1H8YZX7_9ACTN</name>
<proteinExistence type="predicted"/>
<evidence type="ECO:0000313" key="1">
    <source>
        <dbReference type="EMBL" id="SEP57653.1"/>
    </source>
</evidence>
<dbReference type="EMBL" id="FOET01000001">
    <property type="protein sequence ID" value="SEP57653.1"/>
    <property type="molecule type" value="Genomic_DNA"/>
</dbReference>
<dbReference type="RefSeq" id="WP_093654360.1">
    <property type="nucleotide sequence ID" value="NZ_FOET01000001.1"/>
</dbReference>
<gene>
    <name evidence="1" type="ORF">SAMN05216481_101206</name>
</gene>
<evidence type="ECO:0008006" key="3">
    <source>
        <dbReference type="Google" id="ProtNLM"/>
    </source>
</evidence>
<keyword evidence="2" id="KW-1185">Reference proteome</keyword>
<dbReference type="STRING" id="403935.SAMN05216481_101206"/>
<sequence length="116" mass="12077">MASFKIDLSTAAVIVATAPQPKIANRRTGEIATDPETGAKLMTVGLMVVDDGEANLLDKVTVLETGITGELTTGAPVGVTGLKAREWENVFNGEKRQGISFRAVAITPLVPATVQG</sequence>
<protein>
    <recommendedName>
        <fullName evidence="3">Replication activator protein Pra</fullName>
    </recommendedName>
</protein>
<organism evidence="1 2">
    <name type="scientific">Streptomyces radiopugnans</name>
    <dbReference type="NCBI Taxonomy" id="403935"/>
    <lineage>
        <taxon>Bacteria</taxon>
        <taxon>Bacillati</taxon>
        <taxon>Actinomycetota</taxon>
        <taxon>Actinomycetes</taxon>
        <taxon>Kitasatosporales</taxon>
        <taxon>Streptomycetaceae</taxon>
        <taxon>Streptomyces</taxon>
    </lineage>
</organism>
<dbReference type="Proteomes" id="UP000199055">
    <property type="component" value="Unassembled WGS sequence"/>
</dbReference>